<evidence type="ECO:0000313" key="2">
    <source>
        <dbReference type="Proteomes" id="UP001209730"/>
    </source>
</evidence>
<sequence>MRTNSEIFDSYNQAPQRELRLVVVIDYDLPLYLTSHDDIEGLPANAILGCLQKVSSTSQRLYPEDGRAEIGSISFDVVDRSGQFSYVLRDELDNGRSIKGLTVRLYSGFKGLHWDDFRLEQTQIAEESVSYAQGGKYSVRCRDIQRVMREDIFTLNSTRLSANFLKGASTLHVFDTSGFEPNPHTAAYGDAPNQSVYYLKIKYSDGYEIVRATGKTDTTFTGVTRGLFGTVDRDHMLEEGADPEESGIEVDEYVYLEGPAPALAYMLLTGNIPGTTDTLPSNWHLGIDPQWVNLEEFENIGSDLFKPGDYTKGKILRFDGLEETDGKKFIETEINLCTGTYMPVRADGKLGCRRMSGVLANAGTVATITPDDVTSVGDLKYDLSGVRNVYQIQWSWYQSPTDDDGKYLRTNTLIDAESIQTHGEAKSHTLKFRGLHNSRHTFTTIKNTFDALRDRFAGPPLSLRLGLLPSKNDLEVGDIVRVSLPQVRDHSINGDQPYQWNFTDGTDGWEAHRATATASNGVLAVTATDVDHNIRREFSADEQFQGADYPILKLRTRRTGAEPIPTTGYIRLYWTRDGVSGYPEAGGTELIDLINRMNAAPGEWQELTLDLSGNPAWTDYQINMIRLDIGHDYVADYSYDVDYIRLLSTSEANYLHAIEALTDYLDGLSPAWDDTTSITTIDRSEWDAKWSDVYTARQALLSDVSAALKQRAEAAQSTADSAVQDAAAAQSAADAAQQDATEALGELGNIGSDSKLHPSEKLILIREYNELTDEQSGIVAQATDLGITTEKTAYNNAISALTSYLGGLSPAWDNTGSVTSITRSTWDSKWQDVYSTRQALLDKISAVLKTRADNAQTTADDAASAASDAQSAADAAQADATQALGELGNIGADNKLHPSEKLIIIREYNEIIGEQSGIESEAESYGIATEKTAYTDAISSLTGYLNGLSPAWNNTGAVTTINRTTWNSKWADVYGARQVLLNKIANTAGQWADWSKITGVGKPEDGATVGATTAERILIESSAGIFLESFSDPNALENWEIPVGDGSAWVISSSTARVGGRNLYIGDNSGDDEAWLHSRLRIPFESEKLYRVEMRVYQESSGDPSGRVYLGVAGFDRDGNYCNKNGDAVLANSYYVAANGAQNTGAGWVVYYGYIRGFGSINGSNGGQSLASPGLMHPNVRYISPLVVANYSGVSGRTRVDYCRIDVIQVRDQRDLPQNVSAQASLPTSSAVLSASDAGSSAKINIAAHTVQYGGFTVNYNSGSISGLSYETKYYVYVDDPDYSGGSVTYQVTTEIWQLAAGIGRRAIGTITTPTSGGSSTAPTLPWCVADGVWLRDNLLAEDCAVGDLLDCWDTGDTDTHLSPIQAVKSQDDVPCVTITTESGAQVICSRETPVTDEQGIVYLAQDCLGVSLGVLHEDEPMTWERVIAVECAGLRRVNKISVGGISYAAGVHPQHRVITHNIMYKP</sequence>
<comment type="caution">
    <text evidence="1">The sequence shown here is derived from an EMBL/GenBank/DDBJ whole genome shotgun (WGS) entry which is preliminary data.</text>
</comment>
<name>A0AB35I0F7_MICTH</name>
<dbReference type="EMBL" id="JAPHQB010000015">
    <property type="protein sequence ID" value="MCX2802262.1"/>
    <property type="molecule type" value="Genomic_DNA"/>
</dbReference>
<protein>
    <submittedName>
        <fullName evidence="1">Uncharacterized protein</fullName>
    </submittedName>
</protein>
<evidence type="ECO:0000313" key="1">
    <source>
        <dbReference type="EMBL" id="MCX2802262.1"/>
    </source>
</evidence>
<dbReference type="Proteomes" id="UP001209730">
    <property type="component" value="Unassembled WGS sequence"/>
</dbReference>
<organism evidence="1 2">
    <name type="scientific">Microbulbifer thermotolerans</name>
    <dbReference type="NCBI Taxonomy" id="252514"/>
    <lineage>
        <taxon>Bacteria</taxon>
        <taxon>Pseudomonadati</taxon>
        <taxon>Pseudomonadota</taxon>
        <taxon>Gammaproteobacteria</taxon>
        <taxon>Cellvibrionales</taxon>
        <taxon>Microbulbiferaceae</taxon>
        <taxon>Microbulbifer</taxon>
    </lineage>
</organism>
<reference evidence="1" key="1">
    <citation type="submission" date="2022-11" db="EMBL/GenBank/DDBJ databases">
        <title>Chitin-degrading and fungicidal potential of chitinolytic bacterial strains from marine environment of the Pacific Ocean regions.</title>
        <authorList>
            <person name="Pentekhina I."/>
            <person name="Nedashkovskaya O."/>
            <person name="Seitkalieva A."/>
            <person name="Podvolotskaya A."/>
            <person name="Tekutyeva L."/>
            <person name="Balabanova L."/>
        </authorList>
    </citation>
    <scope>NUCLEOTIDE SEQUENCE</scope>
    <source>
        <strain evidence="1">KMM 6838</strain>
    </source>
</reference>
<accession>A0AB35I0F7</accession>
<proteinExistence type="predicted"/>
<dbReference type="RefSeq" id="WP_266066241.1">
    <property type="nucleotide sequence ID" value="NZ_JAPHQB010000015.1"/>
</dbReference>
<gene>
    <name evidence="1" type="ORF">OQJ68_10740</name>
</gene>